<feature type="transmembrane region" description="Helical" evidence="1">
    <location>
        <begin position="154"/>
        <end position="173"/>
    </location>
</feature>
<gene>
    <name evidence="2" type="ORF">LQ327_17640</name>
</gene>
<feature type="transmembrane region" description="Helical" evidence="1">
    <location>
        <begin position="128"/>
        <end position="148"/>
    </location>
</feature>
<protein>
    <recommendedName>
        <fullName evidence="4">Integral membrane protein</fullName>
    </recommendedName>
</protein>
<dbReference type="EMBL" id="JAJNDB010000003">
    <property type="protein sequence ID" value="MCD2195193.1"/>
    <property type="molecule type" value="Genomic_DNA"/>
</dbReference>
<organism evidence="2 3">
    <name type="scientific">Actinomycetospora endophytica</name>
    <dbReference type="NCBI Taxonomy" id="2291215"/>
    <lineage>
        <taxon>Bacteria</taxon>
        <taxon>Bacillati</taxon>
        <taxon>Actinomycetota</taxon>
        <taxon>Actinomycetes</taxon>
        <taxon>Pseudonocardiales</taxon>
        <taxon>Pseudonocardiaceae</taxon>
        <taxon>Actinomycetospora</taxon>
    </lineage>
</organism>
<feature type="transmembrane region" description="Helical" evidence="1">
    <location>
        <begin position="73"/>
        <end position="96"/>
    </location>
</feature>
<reference evidence="2 3" key="1">
    <citation type="submission" date="2021-11" db="EMBL/GenBank/DDBJ databases">
        <title>Draft genome sequence of Actinomycetospora sp. SF1 isolated from the rhizosphere soil.</title>
        <authorList>
            <person name="Duangmal K."/>
            <person name="Chantavorakit T."/>
        </authorList>
    </citation>
    <scope>NUCLEOTIDE SEQUENCE [LARGE SCALE GENOMIC DNA]</scope>
    <source>
        <strain evidence="2 3">TBRC 5722</strain>
    </source>
</reference>
<keyword evidence="1" id="KW-1133">Transmembrane helix</keyword>
<feature type="transmembrane region" description="Helical" evidence="1">
    <location>
        <begin position="102"/>
        <end position="121"/>
    </location>
</feature>
<sequence length="178" mass="18040">MTTATAPTTSATRALRRLYLVRFGFAVVWAVLLFLTASTIGPLSAALLVLYPVFDVAAAVVDARSSRTSTRALTVNIAISSLAAIALIVVVTSGVTAVLGVWGAWAIVAGLVQLVVALGWWGLGGQWAMIASGSISVLAGASFLVMASGPAASLTALAGYALLGGIFFLVSGLRISTS</sequence>
<dbReference type="Proteomes" id="UP001199469">
    <property type="component" value="Unassembled WGS sequence"/>
</dbReference>
<feature type="transmembrane region" description="Helical" evidence="1">
    <location>
        <begin position="19"/>
        <end position="37"/>
    </location>
</feature>
<name>A0ABS8PAY4_9PSEU</name>
<evidence type="ECO:0000256" key="1">
    <source>
        <dbReference type="SAM" id="Phobius"/>
    </source>
</evidence>
<evidence type="ECO:0000313" key="2">
    <source>
        <dbReference type="EMBL" id="MCD2195193.1"/>
    </source>
</evidence>
<proteinExistence type="predicted"/>
<keyword evidence="1" id="KW-0472">Membrane</keyword>
<keyword evidence="1" id="KW-0812">Transmembrane</keyword>
<feature type="transmembrane region" description="Helical" evidence="1">
    <location>
        <begin position="43"/>
        <end position="61"/>
    </location>
</feature>
<evidence type="ECO:0008006" key="4">
    <source>
        <dbReference type="Google" id="ProtNLM"/>
    </source>
</evidence>
<evidence type="ECO:0000313" key="3">
    <source>
        <dbReference type="Proteomes" id="UP001199469"/>
    </source>
</evidence>
<dbReference type="RefSeq" id="WP_230735994.1">
    <property type="nucleotide sequence ID" value="NZ_JAJNDB010000003.1"/>
</dbReference>
<keyword evidence="3" id="KW-1185">Reference proteome</keyword>
<comment type="caution">
    <text evidence="2">The sequence shown here is derived from an EMBL/GenBank/DDBJ whole genome shotgun (WGS) entry which is preliminary data.</text>
</comment>
<accession>A0ABS8PAY4</accession>